<evidence type="ECO:0000256" key="5">
    <source>
        <dbReference type="SAM" id="Coils"/>
    </source>
</evidence>
<dbReference type="Gene3D" id="3.30.160.780">
    <property type="match status" value="1"/>
</dbReference>
<evidence type="ECO:0000256" key="3">
    <source>
        <dbReference type="ARBA" id="ARBA00022737"/>
    </source>
</evidence>
<comment type="caution">
    <text evidence="10">The sequence shown here is derived from an EMBL/GenBank/DDBJ whole genome shotgun (WGS) entry which is preliminary data.</text>
</comment>
<dbReference type="GO" id="GO:0005198">
    <property type="term" value="F:structural molecule activity"/>
    <property type="evidence" value="ECO:0007669"/>
    <property type="project" value="TreeGrafter"/>
</dbReference>
<protein>
    <submittedName>
        <fullName evidence="10">Uncharacterized protein</fullName>
    </submittedName>
</protein>
<evidence type="ECO:0000313" key="10">
    <source>
        <dbReference type="EMBL" id="GCC18731.1"/>
    </source>
</evidence>
<evidence type="ECO:0000313" key="11">
    <source>
        <dbReference type="Proteomes" id="UP000287033"/>
    </source>
</evidence>
<dbReference type="STRING" id="137246.A0A401RKM2"/>
<dbReference type="InterPro" id="IPR058847">
    <property type="entry name" value="Plectin_PPL"/>
</dbReference>
<dbReference type="InterPro" id="IPR041615">
    <property type="entry name" value="Desmoplakin_SH3"/>
</dbReference>
<evidence type="ECO:0000259" key="9">
    <source>
        <dbReference type="Pfam" id="PF26346"/>
    </source>
</evidence>
<dbReference type="InterPro" id="IPR001101">
    <property type="entry name" value="Plectin_repeat"/>
</dbReference>
<feature type="domain" description="Desmoplakin SH3" evidence="7">
    <location>
        <begin position="311"/>
        <end position="360"/>
    </location>
</feature>
<feature type="domain" description="Periplakin-like plectin repeat" evidence="9">
    <location>
        <begin position="873"/>
        <end position="1033"/>
    </location>
</feature>
<dbReference type="SMART" id="SM00250">
    <property type="entry name" value="PLEC"/>
    <property type="match status" value="6"/>
</dbReference>
<keyword evidence="11" id="KW-1185">Reference proteome</keyword>
<dbReference type="InterPro" id="IPR035915">
    <property type="entry name" value="Plakin_repeat_sf"/>
</dbReference>
<dbReference type="Gene3D" id="1.20.58.60">
    <property type="match status" value="3"/>
</dbReference>
<dbReference type="Pfam" id="PF17902">
    <property type="entry name" value="SH3_10"/>
    <property type="match status" value="1"/>
</dbReference>
<dbReference type="PANTHER" id="PTHR23169:SF7">
    <property type="entry name" value="ENVOPLAKIN"/>
    <property type="match status" value="1"/>
</dbReference>
<keyword evidence="3" id="KW-0677">Repeat</keyword>
<dbReference type="GO" id="GO:0005737">
    <property type="term" value="C:cytoplasm"/>
    <property type="evidence" value="ECO:0007669"/>
    <property type="project" value="TreeGrafter"/>
</dbReference>
<dbReference type="PANTHER" id="PTHR23169">
    <property type="entry name" value="ENVOPLAKIN"/>
    <property type="match status" value="1"/>
</dbReference>
<feature type="coiled-coil region" evidence="5">
    <location>
        <begin position="1177"/>
        <end position="1218"/>
    </location>
</feature>
<feature type="coiled-coil region" evidence="5">
    <location>
        <begin position="1295"/>
        <end position="1359"/>
    </location>
</feature>
<dbReference type="Gene3D" id="3.90.1290.10">
    <property type="entry name" value="Plakin repeat"/>
    <property type="match status" value="1"/>
</dbReference>
<feature type="domain" description="Periplakin-like plectin repeat" evidence="9">
    <location>
        <begin position="1111"/>
        <end position="1275"/>
    </location>
</feature>
<feature type="coiled-coil region" evidence="5">
    <location>
        <begin position="688"/>
        <end position="739"/>
    </location>
</feature>
<dbReference type="EMBL" id="BEZZ01001450">
    <property type="protein sequence ID" value="GCC18731.1"/>
    <property type="molecule type" value="Genomic_DNA"/>
</dbReference>
<evidence type="ECO:0000259" key="8">
    <source>
        <dbReference type="Pfam" id="PF23160"/>
    </source>
</evidence>
<evidence type="ECO:0000256" key="6">
    <source>
        <dbReference type="SAM" id="MobiDB-lite"/>
    </source>
</evidence>
<dbReference type="GO" id="GO:0005882">
    <property type="term" value="C:intermediate filament"/>
    <property type="evidence" value="ECO:0007669"/>
    <property type="project" value="TreeGrafter"/>
</dbReference>
<dbReference type="InterPro" id="IPR043197">
    <property type="entry name" value="Plakin"/>
</dbReference>
<evidence type="ECO:0000256" key="1">
    <source>
        <dbReference type="ARBA" id="ARBA00009109"/>
    </source>
</evidence>
<feature type="coiled-coil region" evidence="5">
    <location>
        <begin position="999"/>
        <end position="1033"/>
    </location>
</feature>
<sequence>MFTKKSTFKVSPSSKTSNELAVLISRMQTNGDQVEKDILEAEEKLRADRINYQNKRPFKYESVNNENLARSEGLLKDLFLDVDKAKKLKHPQANIIENDVKKMHELWAKQCTAFRDLYEKLEIPKGYNSVEWSDILAQKQREVNNGGFGPQLSELERQIAGHHILSKQVEAYSPEINSQSIGNPEELKSVQKQYKNLVESTQLRGHQLDSLYDYMQSCTKQLVLLNDQQEKIIKEDWTDKMMVPEEVRRQYESFKDNGLLDEEATVNQIQDDGERLIKLKHPGSPTIEAHKDAVKNEWQQFLNLCICQEAHLKNVEDYKKNEISRGEKLILQNNSDPESWVVVNSAKETKCAPGVCFNIPPPDPEATALVNRLEKDLDDLKRKRSDTENKLRNRYNELNKLKQPNENKQSSLLNQSAAPGYSLASAKDDPQSKELLSKLDKVHGDLGEAEKQIINQLRVPIDQSAPNKDITKRLKDHETMNKRLQKIGTEKDSVQRECESFLSKKPAGASSSQLPTKLNNVKDKYKDVMLLADQYQNKAKSQLELENSIEKVDDALKKIESNLADDFAIPASPDAMQQRKTELQRLRRDLNNDQGKLQKMNQDMKRTEDSCKPLELNFQEYCPDIKKQQAEVQKLNKRFQNANDQLDLREDMLQNADMSYQHYKTAHKELHAWMNNLPNNEVKPTASLDEVNAKLEAQKKVVNDIKKKELEKDALINLSDDLQAALKNYETNNDKYRASLDPATGASNVKKLRTQTLQDSINEQEKDTVKRFAEVSSSNDQLLNQLDFVAKVKQKQQESPVNEVISQTNVQSQNMQFARKGPELESQVKEEQKKTKLMEATLEEHSKRLSLLRAQRPVDRTEEKEVVEYYRDPKVEDNLTALRNKIHELRRHRQRTEGDIKSTKEKINQLEDEVRNAKTGQVIKEVKKVERNPALDVEAENLRSEIDTLRRERQITIGDWDRLTREVTILEQKPVNVKEKLVTVEKVKVEKDPVMLKASRSLQNEIEDENLKRQSLIEKIRLIRTQIETLEKKTGKTDPKVMIKEIKKVETDPQLEKDLAKLRNLYEEESQSNSELEKELSELQREYRIITDKKPKVEMKEIVRENFCVLPETEQEITKLKKEIRETAKRRGDVEMEITIAQGDLEVLKDRKPQIQYKDITQEIVKLQKSPEMLKEIDQLKRQLPQMDDDHSDLQGKIKRLKAERDEWRKEKSKIETKVVTKEVTKYEDDPILEKEMVRLRKIVREESEKRRNFESLVFDLQNLYSQLERQKPEEKVVVKEMVRLEKDPKLTVEHNNLGKTLDEERRQRRELEREVQHLKALVEEKEAELNLEEEKGVRQKVESEATHIRNRIAELESNPPPMEEKIVTEEVLKVEKDPLLEKLAGSLRQQLDQERNKAANLHKEIRKAQLQLEVLHKEKSKEKLICREVIRIEKDKALEQERARARDLYNKEKNARLDLEEEKRRIKDRQEKLEDLMASRSRVESELKQTREAALRERATLEENLKNLETDRQQKVLVHDEEFKRLSQYHEKTKQKKHELDAKLSWIKREIIKEKDKIHEKDYTIRDLESQINREEARHQDLKMRETNLSTKISIVDPVTGEDLSPYEAYKRNIIDRAQYIHLQELECDWEEVSTHGPSSETSVLRDKKSGKKYSIEAALKDRRITREELQRYREGKLPISEFALLVAGEEKPTALKIGSLNSALPISPTYQTSNYSSPGYTTYRTHTDRDQLPIAGVYDNTTGSRLSITNAMNRQLLDPITAQRLLEAQAATGGIIDVGTRERHSVHKAIERNLVNKAQQKRLANAQKAFTGFEDPVTKERLSVGLAVQKGWIPTESAQQYLEAQYLTGGLVDPNHSGRVSLTDALKTQMIDSNIARILQDESNYPKNLTDPITKEQVHYKELMSRCQRDELSGHLLLPVNSEPGQHSNYQSISPFDNRSHYSTYYNAY</sequence>
<dbReference type="Pfam" id="PF00681">
    <property type="entry name" value="Plectin"/>
    <property type="match status" value="3"/>
</dbReference>
<dbReference type="SUPFAM" id="SSF57997">
    <property type="entry name" value="Tropomyosin"/>
    <property type="match status" value="1"/>
</dbReference>
<feature type="compositionally biased region" description="Basic and acidic residues" evidence="6">
    <location>
        <begin position="380"/>
        <end position="405"/>
    </location>
</feature>
<name>A0A401RKM2_CHIPU</name>
<dbReference type="GO" id="GO:0042060">
    <property type="term" value="P:wound healing"/>
    <property type="evidence" value="ECO:0007669"/>
    <property type="project" value="TreeGrafter"/>
</dbReference>
<dbReference type="Pfam" id="PF26346">
    <property type="entry name" value="Plectin_PPL"/>
    <property type="match status" value="3"/>
</dbReference>
<dbReference type="FunFam" id="3.90.1290.10:FF:000002">
    <property type="entry name" value="Plectin a"/>
    <property type="match status" value="1"/>
</dbReference>
<accession>A0A401RKM2</accession>
<evidence type="ECO:0000256" key="2">
    <source>
        <dbReference type="ARBA" id="ARBA00022553"/>
    </source>
</evidence>
<feature type="coiled-coil region" evidence="5">
    <location>
        <begin position="1385"/>
        <end position="1519"/>
    </location>
</feature>
<dbReference type="InterPro" id="IPR018159">
    <property type="entry name" value="Spectrin/alpha-actinin"/>
</dbReference>
<dbReference type="Pfam" id="PF23160">
    <property type="entry name" value="Spectrin_1st_PEPL"/>
    <property type="match status" value="1"/>
</dbReference>
<feature type="domain" description="Periplakin/Envoplakin N-terminal" evidence="8">
    <location>
        <begin position="27"/>
        <end position="119"/>
    </location>
</feature>
<comment type="similarity">
    <text evidence="1">Belongs to the plakin or cytolinker family.</text>
</comment>
<feature type="region of interest" description="Disordered" evidence="6">
    <location>
        <begin position="380"/>
        <end position="414"/>
    </location>
</feature>
<dbReference type="FunFam" id="1.20.58.60:FF:000109">
    <property type="entry name" value="Periplakin"/>
    <property type="match status" value="1"/>
</dbReference>
<dbReference type="SUPFAM" id="SSF75399">
    <property type="entry name" value="Plakin repeat"/>
    <property type="match status" value="2"/>
</dbReference>
<evidence type="ECO:0000259" key="7">
    <source>
        <dbReference type="Pfam" id="PF17902"/>
    </source>
</evidence>
<dbReference type="OMA" id="TEHACGA"/>
<dbReference type="SUPFAM" id="SSF46966">
    <property type="entry name" value="Spectrin repeat"/>
    <property type="match status" value="2"/>
</dbReference>
<dbReference type="Gene3D" id="2.30.30.40">
    <property type="entry name" value="SH3 Domains"/>
    <property type="match status" value="1"/>
</dbReference>
<dbReference type="SMART" id="SM00150">
    <property type="entry name" value="SPEC"/>
    <property type="match status" value="2"/>
</dbReference>
<dbReference type="Pfam" id="PF21097">
    <property type="entry name" value="SR_plectin_7"/>
    <property type="match status" value="1"/>
</dbReference>
<evidence type="ECO:0000256" key="4">
    <source>
        <dbReference type="ARBA" id="ARBA00023054"/>
    </source>
</evidence>
<dbReference type="InterPro" id="IPR055419">
    <property type="entry name" value="Spectrin_PEPL/EVPL"/>
</dbReference>
<organism evidence="10 11">
    <name type="scientific">Chiloscyllium punctatum</name>
    <name type="common">Brownbanded bambooshark</name>
    <name type="synonym">Hemiscyllium punctatum</name>
    <dbReference type="NCBI Taxonomy" id="137246"/>
    <lineage>
        <taxon>Eukaryota</taxon>
        <taxon>Metazoa</taxon>
        <taxon>Chordata</taxon>
        <taxon>Craniata</taxon>
        <taxon>Vertebrata</taxon>
        <taxon>Chondrichthyes</taxon>
        <taxon>Elasmobranchii</taxon>
        <taxon>Galeomorphii</taxon>
        <taxon>Galeoidea</taxon>
        <taxon>Orectolobiformes</taxon>
        <taxon>Hemiscylliidae</taxon>
        <taxon>Chiloscyllium</taxon>
    </lineage>
</organism>
<dbReference type="OrthoDB" id="9945740at2759"/>
<feature type="coiled-coil region" evidence="5">
    <location>
        <begin position="1059"/>
        <end position="1137"/>
    </location>
</feature>
<feature type="coiled-coil region" evidence="5">
    <location>
        <begin position="518"/>
        <end position="652"/>
    </location>
</feature>
<keyword evidence="4 5" id="KW-0175">Coiled coil</keyword>
<feature type="coiled-coil region" evidence="5">
    <location>
        <begin position="879"/>
        <end position="959"/>
    </location>
</feature>
<feature type="domain" description="Periplakin-like plectin repeat" evidence="9">
    <location>
        <begin position="1327"/>
        <end position="1477"/>
    </location>
</feature>
<dbReference type="Proteomes" id="UP000287033">
    <property type="component" value="Unassembled WGS sequence"/>
</dbReference>
<dbReference type="GO" id="GO:0016020">
    <property type="term" value="C:membrane"/>
    <property type="evidence" value="ECO:0007669"/>
    <property type="project" value="TreeGrafter"/>
</dbReference>
<dbReference type="GO" id="GO:0045296">
    <property type="term" value="F:cadherin binding"/>
    <property type="evidence" value="ECO:0007669"/>
    <property type="project" value="TreeGrafter"/>
</dbReference>
<keyword evidence="2" id="KW-0597">Phosphoprotein</keyword>
<dbReference type="GO" id="GO:0045104">
    <property type="term" value="P:intermediate filament cytoskeleton organization"/>
    <property type="evidence" value="ECO:0007669"/>
    <property type="project" value="InterPro"/>
</dbReference>
<reference evidence="10 11" key="1">
    <citation type="journal article" date="2018" name="Nat. Ecol. Evol.">
        <title>Shark genomes provide insights into elasmobranch evolution and the origin of vertebrates.</title>
        <authorList>
            <person name="Hara Y"/>
            <person name="Yamaguchi K"/>
            <person name="Onimaru K"/>
            <person name="Kadota M"/>
            <person name="Koyanagi M"/>
            <person name="Keeley SD"/>
            <person name="Tatsumi K"/>
            <person name="Tanaka K"/>
            <person name="Motone F"/>
            <person name="Kageyama Y"/>
            <person name="Nozu R"/>
            <person name="Adachi N"/>
            <person name="Nishimura O"/>
            <person name="Nakagawa R"/>
            <person name="Tanegashima C"/>
            <person name="Kiyatake I"/>
            <person name="Matsumoto R"/>
            <person name="Murakumo K"/>
            <person name="Nishida K"/>
            <person name="Terakita A"/>
            <person name="Kuratani S"/>
            <person name="Sato K"/>
            <person name="Hyodo S Kuraku.S."/>
        </authorList>
    </citation>
    <scope>NUCLEOTIDE SEQUENCE [LARGE SCALE GENOMIC DNA]</scope>
</reference>
<gene>
    <name evidence="10" type="ORF">chiPu_0018047</name>
</gene>
<proteinExistence type="inferred from homology"/>